<dbReference type="PANTHER" id="PTHR46310:SF7">
    <property type="entry name" value="AMIDASE 1"/>
    <property type="match status" value="1"/>
</dbReference>
<dbReference type="EMBL" id="VIBQ01000016">
    <property type="protein sequence ID" value="KAB8356385.1"/>
    <property type="molecule type" value="Genomic_DNA"/>
</dbReference>
<organism evidence="2 3">
    <name type="scientific">Carpinus fangiana</name>
    <dbReference type="NCBI Taxonomy" id="176857"/>
    <lineage>
        <taxon>Eukaryota</taxon>
        <taxon>Viridiplantae</taxon>
        <taxon>Streptophyta</taxon>
        <taxon>Embryophyta</taxon>
        <taxon>Tracheophyta</taxon>
        <taxon>Spermatophyta</taxon>
        <taxon>Magnoliopsida</taxon>
        <taxon>eudicotyledons</taxon>
        <taxon>Gunneridae</taxon>
        <taxon>Pentapetalae</taxon>
        <taxon>rosids</taxon>
        <taxon>fabids</taxon>
        <taxon>Fagales</taxon>
        <taxon>Betulaceae</taxon>
        <taxon>Carpinus</taxon>
    </lineage>
</organism>
<evidence type="ECO:0000313" key="2">
    <source>
        <dbReference type="EMBL" id="KAB8356385.1"/>
    </source>
</evidence>
<dbReference type="OrthoDB" id="245563at2759"/>
<feature type="domain" description="Amidase" evidence="1">
    <location>
        <begin position="189"/>
        <end position="369"/>
    </location>
</feature>
<dbReference type="Gene3D" id="3.90.1300.10">
    <property type="entry name" value="Amidase signature (AS) domain"/>
    <property type="match status" value="1"/>
</dbReference>
<comment type="caution">
    <text evidence="2">The sequence shown here is derived from an EMBL/GenBank/DDBJ whole genome shotgun (WGS) entry which is preliminary data.</text>
</comment>
<sequence length="554" mass="61334">MADVTNTGLARSFSSAGIDYDVLGPVTTLRVLGSSLTSNGLSTTAPLSGPATILTLPPNLPGDILAHLKSRRDALLESRDDVWNENFLRSTVIAGTADEIGRLDLQTLSANLPWQASWIVAQSSACLPSGPYFLHGLVAHRVARLYEDPLDAFMFGVQSIDSHQSAFRECSPGRISVPSRLYYANPSLDRPLCGKRVAVKDIYHIKGTTTSASSRAFRSFYGSRDATAPMVQRLIDAGAVVVGKTRTAQFASGERTRDWVDYSCPFNPRGDGYLEPDGSSTGSAAAIAGYSWLDFSIGSDTLGSMVCPAASQGIFGIRPTHGLADLRDVVPVSERLDTAGFFSRSVSEAVTFSCSWYGQTEKMPEMPFRLLSVTEEFQKFHQDQRDIMEAFIQNLEDWTKAKVEQFDIKMAWSEASPAGSKASINDYLATTLARVQLWGSYHNSLPFRQAYKKQHGHEPYANPLVRFKWELGEKLGEEDFIAACAEQDIYRQFLREDVLTDTSTIIIYPGGSPDAAYRDAYFPKSLKPVIDRWSSRLDHHFINERPAWPKFQKE</sequence>
<dbReference type="Pfam" id="PF01425">
    <property type="entry name" value="Amidase"/>
    <property type="match status" value="1"/>
</dbReference>
<dbReference type="InterPro" id="IPR036928">
    <property type="entry name" value="AS_sf"/>
</dbReference>
<dbReference type="Proteomes" id="UP000327013">
    <property type="component" value="Unassembled WGS sequence"/>
</dbReference>
<accession>A0A5N6KX19</accession>
<dbReference type="AlphaFoldDB" id="A0A5N6KX19"/>
<evidence type="ECO:0000313" key="3">
    <source>
        <dbReference type="Proteomes" id="UP000327013"/>
    </source>
</evidence>
<keyword evidence="3" id="KW-1185">Reference proteome</keyword>
<dbReference type="InterPro" id="IPR023631">
    <property type="entry name" value="Amidase_dom"/>
</dbReference>
<dbReference type="PANTHER" id="PTHR46310">
    <property type="entry name" value="AMIDASE 1"/>
    <property type="match status" value="1"/>
</dbReference>
<gene>
    <name evidence="2" type="ORF">FH972_023968</name>
</gene>
<dbReference type="SUPFAM" id="SSF75304">
    <property type="entry name" value="Amidase signature (AS) enzymes"/>
    <property type="match status" value="1"/>
</dbReference>
<evidence type="ECO:0000259" key="1">
    <source>
        <dbReference type="Pfam" id="PF01425"/>
    </source>
</evidence>
<reference evidence="2 3" key="1">
    <citation type="submission" date="2019-06" db="EMBL/GenBank/DDBJ databases">
        <title>A chromosomal-level reference genome of Carpinus fangiana (Coryloideae, Betulaceae).</title>
        <authorList>
            <person name="Yang X."/>
            <person name="Wang Z."/>
            <person name="Zhang L."/>
            <person name="Hao G."/>
            <person name="Liu J."/>
            <person name="Yang Y."/>
        </authorList>
    </citation>
    <scope>NUCLEOTIDE SEQUENCE [LARGE SCALE GENOMIC DNA]</scope>
    <source>
        <strain evidence="2">Cfa_2016G</strain>
        <tissue evidence="2">Leaf</tissue>
    </source>
</reference>
<protein>
    <recommendedName>
        <fullName evidence="1">Amidase domain-containing protein</fullName>
    </recommendedName>
</protein>
<name>A0A5N6KX19_9ROSI</name>
<proteinExistence type="predicted"/>